<evidence type="ECO:0000313" key="2">
    <source>
        <dbReference type="Proteomes" id="UP001396334"/>
    </source>
</evidence>
<protein>
    <submittedName>
        <fullName evidence="1">Uncharacterized protein</fullName>
    </submittedName>
</protein>
<evidence type="ECO:0000313" key="1">
    <source>
        <dbReference type="EMBL" id="KAK8987142.1"/>
    </source>
</evidence>
<keyword evidence="2" id="KW-1185">Reference proteome</keyword>
<proteinExistence type="predicted"/>
<organism evidence="1 2">
    <name type="scientific">Hibiscus sabdariffa</name>
    <name type="common">roselle</name>
    <dbReference type="NCBI Taxonomy" id="183260"/>
    <lineage>
        <taxon>Eukaryota</taxon>
        <taxon>Viridiplantae</taxon>
        <taxon>Streptophyta</taxon>
        <taxon>Embryophyta</taxon>
        <taxon>Tracheophyta</taxon>
        <taxon>Spermatophyta</taxon>
        <taxon>Magnoliopsida</taxon>
        <taxon>eudicotyledons</taxon>
        <taxon>Gunneridae</taxon>
        <taxon>Pentapetalae</taxon>
        <taxon>rosids</taxon>
        <taxon>malvids</taxon>
        <taxon>Malvales</taxon>
        <taxon>Malvaceae</taxon>
        <taxon>Malvoideae</taxon>
        <taxon>Hibiscus</taxon>
    </lineage>
</organism>
<dbReference type="EMBL" id="JBBPBN010000061">
    <property type="protein sequence ID" value="KAK8987142.1"/>
    <property type="molecule type" value="Genomic_DNA"/>
</dbReference>
<dbReference type="PANTHER" id="PTHR33103:SF110">
    <property type="entry name" value="DUF674 FAMILY PROTEIN"/>
    <property type="match status" value="1"/>
</dbReference>
<name>A0ABR2PFB6_9ROSI</name>
<dbReference type="InterPro" id="IPR007750">
    <property type="entry name" value="DUF674"/>
</dbReference>
<comment type="caution">
    <text evidence="1">The sequence shown here is derived from an EMBL/GenBank/DDBJ whole genome shotgun (WGS) entry which is preliminary data.</text>
</comment>
<dbReference type="Pfam" id="PF05056">
    <property type="entry name" value="DUF674"/>
    <property type="match status" value="2"/>
</dbReference>
<gene>
    <name evidence="1" type="ORF">V6N11_055455</name>
</gene>
<reference evidence="1 2" key="1">
    <citation type="journal article" date="2024" name="G3 (Bethesda)">
        <title>Genome assembly of Hibiscus sabdariffa L. provides insights into metabolisms of medicinal natural products.</title>
        <authorList>
            <person name="Kim T."/>
        </authorList>
    </citation>
    <scope>NUCLEOTIDE SEQUENCE [LARGE SCALE GENOMIC DNA]</scope>
    <source>
        <strain evidence="1">TK-2024</strain>
        <tissue evidence="1">Old leaves</tissue>
    </source>
</reference>
<accession>A0ABR2PFB6</accession>
<dbReference type="PANTHER" id="PTHR33103">
    <property type="entry name" value="OS01G0153900 PROTEIN"/>
    <property type="match status" value="1"/>
</dbReference>
<dbReference type="Proteomes" id="UP001396334">
    <property type="component" value="Unassembled WGS sequence"/>
</dbReference>
<sequence>MAATTVSLRLLIDSKSRRVLFAEADKDFVDFLFNILSLSVGTVTRLLTEKGMVGSLGNLSGSIENLGDTYMQSAATKDILLKPMVSEYATNNVPLLFPHMQSSTSATNLYSCGHNVDLVNVTSKGSPSVEGGYVKGDITCMVMDDLVVKPISTISSITLLNMFKVQDVAEGIVAVQVDPYRCIPWERRN</sequence>